<keyword evidence="1" id="KW-0812">Transmembrane</keyword>
<keyword evidence="1" id="KW-1133">Transmembrane helix</keyword>
<keyword evidence="1" id="KW-0472">Membrane</keyword>
<feature type="transmembrane region" description="Helical" evidence="1">
    <location>
        <begin position="104"/>
        <end position="126"/>
    </location>
</feature>
<dbReference type="RefSeq" id="WP_188526169.1">
    <property type="nucleotide sequence ID" value="NZ_BMGI01000001.1"/>
</dbReference>
<comment type="caution">
    <text evidence="2">The sequence shown here is derived from an EMBL/GenBank/DDBJ whole genome shotgun (WGS) entry which is preliminary data.</text>
</comment>
<protein>
    <submittedName>
        <fullName evidence="2">Uncharacterized protein</fullName>
    </submittedName>
</protein>
<feature type="transmembrane region" description="Helical" evidence="1">
    <location>
        <begin position="178"/>
        <end position="197"/>
    </location>
</feature>
<feature type="transmembrane region" description="Helical" evidence="1">
    <location>
        <begin position="133"/>
        <end position="158"/>
    </location>
</feature>
<evidence type="ECO:0000313" key="3">
    <source>
        <dbReference type="Proteomes" id="UP000617355"/>
    </source>
</evidence>
<organism evidence="2 3">
    <name type="scientific">Sinisalibacter lacisalsi</name>
    <dbReference type="NCBI Taxonomy" id="1526570"/>
    <lineage>
        <taxon>Bacteria</taxon>
        <taxon>Pseudomonadati</taxon>
        <taxon>Pseudomonadota</taxon>
        <taxon>Alphaproteobacteria</taxon>
        <taxon>Rhodobacterales</taxon>
        <taxon>Roseobacteraceae</taxon>
        <taxon>Sinisalibacter</taxon>
    </lineage>
</organism>
<sequence length="208" mass="21879">MTRAPTLALAALFALLLGLGLAGIGLGRMPLDYAVSILALPLGGLAAALVLTLRRQTDLLARWSGRLLAGLAAGLAATLAYNLYRVAVRSLFDLPFDPFRVQPVFGQIMTGMPSTHAIALAAGWGYHLWIGAMLGMVFAALRPSGGLVAGLLFAALVQLGRWAMYPSVFRAGLSDQEFFANGVIGMLFWGAVLGATLHQLARTTRTAG</sequence>
<proteinExistence type="predicted"/>
<dbReference type="EMBL" id="BMGI01000001">
    <property type="protein sequence ID" value="GGD24815.1"/>
    <property type="molecule type" value="Genomic_DNA"/>
</dbReference>
<name>A0ABQ1QEX6_9RHOB</name>
<feature type="transmembrane region" description="Helical" evidence="1">
    <location>
        <begin position="32"/>
        <end position="53"/>
    </location>
</feature>
<reference evidence="3" key="1">
    <citation type="journal article" date="2019" name="Int. J. Syst. Evol. Microbiol.">
        <title>The Global Catalogue of Microorganisms (GCM) 10K type strain sequencing project: providing services to taxonomists for standard genome sequencing and annotation.</title>
        <authorList>
            <consortium name="The Broad Institute Genomics Platform"/>
            <consortium name="The Broad Institute Genome Sequencing Center for Infectious Disease"/>
            <person name="Wu L."/>
            <person name="Ma J."/>
        </authorList>
    </citation>
    <scope>NUCLEOTIDE SEQUENCE [LARGE SCALE GENOMIC DNA]</scope>
    <source>
        <strain evidence="3">CGMCC 1.12922</strain>
    </source>
</reference>
<dbReference type="Proteomes" id="UP000617355">
    <property type="component" value="Unassembled WGS sequence"/>
</dbReference>
<evidence type="ECO:0000313" key="2">
    <source>
        <dbReference type="EMBL" id="GGD24815.1"/>
    </source>
</evidence>
<keyword evidence="3" id="KW-1185">Reference proteome</keyword>
<gene>
    <name evidence="2" type="ORF">GCM10011358_06580</name>
</gene>
<evidence type="ECO:0000256" key="1">
    <source>
        <dbReference type="SAM" id="Phobius"/>
    </source>
</evidence>
<feature type="transmembrane region" description="Helical" evidence="1">
    <location>
        <begin position="65"/>
        <end position="84"/>
    </location>
</feature>
<accession>A0ABQ1QEX6</accession>